<dbReference type="Proteomes" id="UP000729913">
    <property type="component" value="Unassembled WGS sequence"/>
</dbReference>
<feature type="non-terminal residue" evidence="3">
    <location>
        <position position="799"/>
    </location>
</feature>
<sequence length="799" mass="90016">RRRFHGAFTGGFSAGYFNSVGTRDGWRPQQFKSSRSSKAENVSQRPEDFMDEEDTGEFGIAPTGIRATGDFSDRSERAKNGEEIKLIIVNLFPENLNTKKKVYGCTLPGQEIIAYDSNSESSDNDEEILFAPDDYEVFRCNPKENCFGIGYSGLERQSVLSNNFNLFDTATFTMQDKNKKLSIRGQAFGVGIFEADDEDIYSSTDMSNYDFSLGPESKGQNRRSNEKKDNASKDNCIEGFVVAKNYLSRKKIFDPPLLPRDYKPVHKKKKKSRFSSIDPDKHEDKHNKEKSCFKQKLNADERLKILDDKPSSEKNDDQSKLLNQNENSKIDNLGSIPIEKSKLSWMDKLNSSNFLFGGVEGSSKKSSDISENLESRKISSNDGISSKDIDLDKIDESSAKSEEESFNKINISSTETKEFISKSVNNTLSSVPEDQMIKAAKMNMFGKLTRTIEVWQPASVVCKQLNIPELFGKSMKAEPQKRKRYSVFESLNIYNSEDKYQKATDTAGTFKEPVIMDKSFEKKNPSSEVNLLEDNLDLESKVDKSQEDNSFKNDDKKDNFNLNSTNLATTSVNSLKSSNRHESDKADESQASSLVAEQLAKVEANKDLFKAIFLSSSDESEAEDDPEDVDNNTVMSLLIGKPATELNAQRNTSPPRGIFAKLDLDDLMKSKKILSKNIPESEAGGESKLNESTLITFKDEEIQVIGKESLSFNTVTESEDLLNSYGPVLPQHPTKVKDTSDSGEIQKPVYNKKIVSKLDNVELSLKWVEKTKSKKAKKDKKKSKHKGKEKKRKHQKKER</sequence>
<protein>
    <recommendedName>
        <fullName evidence="2">G patch domain-containing protein</fullName>
    </recommendedName>
</protein>
<organism evidence="3 4">
    <name type="scientific">Cotesia typhae</name>
    <dbReference type="NCBI Taxonomy" id="2053667"/>
    <lineage>
        <taxon>Eukaryota</taxon>
        <taxon>Metazoa</taxon>
        <taxon>Ecdysozoa</taxon>
        <taxon>Arthropoda</taxon>
        <taxon>Hexapoda</taxon>
        <taxon>Insecta</taxon>
        <taxon>Pterygota</taxon>
        <taxon>Neoptera</taxon>
        <taxon>Endopterygota</taxon>
        <taxon>Hymenoptera</taxon>
        <taxon>Apocrita</taxon>
        <taxon>Ichneumonoidea</taxon>
        <taxon>Braconidae</taxon>
        <taxon>Microgastrinae</taxon>
        <taxon>Cotesia</taxon>
    </lineage>
</organism>
<feature type="region of interest" description="Disordered" evidence="1">
    <location>
        <begin position="258"/>
        <end position="333"/>
    </location>
</feature>
<dbReference type="InterPro" id="IPR011666">
    <property type="entry name" value="DUF1604"/>
</dbReference>
<comment type="caution">
    <text evidence="3">The sequence shown here is derived from an EMBL/GenBank/DDBJ whole genome shotgun (WGS) entry which is preliminary data.</text>
</comment>
<feature type="domain" description="G patch" evidence="2">
    <location>
        <begin position="1"/>
        <end position="70"/>
    </location>
</feature>
<proteinExistence type="predicted"/>
<name>A0A8J5RJJ4_9HYME</name>
<dbReference type="AlphaFoldDB" id="A0A8J5RJJ4"/>
<reference evidence="3" key="2">
    <citation type="submission" date="2021-04" db="EMBL/GenBank/DDBJ databases">
        <title>Genome-wide patterns of bracovirus chromosomal integration into multiple host tissues during parasitism.</title>
        <authorList>
            <person name="Chebbi M.A.C."/>
        </authorList>
    </citation>
    <scope>NUCLEOTIDE SEQUENCE</scope>
    <source>
        <tissue evidence="3">Whole body</tissue>
    </source>
</reference>
<accession>A0A8J5RJJ4</accession>
<gene>
    <name evidence="3" type="ORF">G9C98_002277</name>
</gene>
<dbReference type="PANTHER" id="PTHR13384:SF19">
    <property type="entry name" value="G PATCH DOMAIN-CONTAINING PROTEIN 1"/>
    <property type="match status" value="1"/>
</dbReference>
<dbReference type="EMBL" id="JAAOIC020000019">
    <property type="protein sequence ID" value="KAG8041289.1"/>
    <property type="molecule type" value="Genomic_DNA"/>
</dbReference>
<feature type="region of interest" description="Disordered" evidence="1">
    <location>
        <begin position="540"/>
        <end position="591"/>
    </location>
</feature>
<feature type="compositionally biased region" description="Basic and acidic residues" evidence="1">
    <location>
        <begin position="362"/>
        <end position="382"/>
    </location>
</feature>
<dbReference type="OrthoDB" id="20507at2759"/>
<feature type="compositionally biased region" description="Basic residues" evidence="1">
    <location>
        <begin position="772"/>
        <end position="799"/>
    </location>
</feature>
<feature type="region of interest" description="Disordered" evidence="1">
    <location>
        <begin position="360"/>
        <end position="382"/>
    </location>
</feature>
<feature type="region of interest" description="Disordered" evidence="1">
    <location>
        <begin position="723"/>
        <end position="745"/>
    </location>
</feature>
<dbReference type="GO" id="GO:0005634">
    <property type="term" value="C:nucleus"/>
    <property type="evidence" value="ECO:0007669"/>
    <property type="project" value="TreeGrafter"/>
</dbReference>
<dbReference type="GO" id="GO:0003723">
    <property type="term" value="F:RNA binding"/>
    <property type="evidence" value="ECO:0007669"/>
    <property type="project" value="TreeGrafter"/>
</dbReference>
<keyword evidence="4" id="KW-1185">Reference proteome</keyword>
<feature type="region of interest" description="Disordered" evidence="1">
    <location>
        <begin position="211"/>
        <end position="231"/>
    </location>
</feature>
<feature type="compositionally biased region" description="Basic and acidic residues" evidence="1">
    <location>
        <begin position="579"/>
        <end position="588"/>
    </location>
</feature>
<feature type="region of interest" description="Disordered" evidence="1">
    <location>
        <begin position="770"/>
        <end position="799"/>
    </location>
</feature>
<reference evidence="3" key="1">
    <citation type="submission" date="2020-03" db="EMBL/GenBank/DDBJ databases">
        <authorList>
            <person name="Chebbi M.A."/>
            <person name="Drezen J.M."/>
        </authorList>
    </citation>
    <scope>NUCLEOTIDE SEQUENCE</scope>
    <source>
        <tissue evidence="3">Whole body</tissue>
    </source>
</reference>
<feature type="compositionally biased region" description="Basic and acidic residues" evidence="1">
    <location>
        <begin position="278"/>
        <end position="319"/>
    </location>
</feature>
<dbReference type="GO" id="GO:0006397">
    <property type="term" value="P:mRNA processing"/>
    <property type="evidence" value="ECO:0007669"/>
    <property type="project" value="InterPro"/>
</dbReference>
<feature type="compositionally biased region" description="Polar residues" evidence="1">
    <location>
        <begin position="30"/>
        <end position="44"/>
    </location>
</feature>
<evidence type="ECO:0000313" key="4">
    <source>
        <dbReference type="Proteomes" id="UP000729913"/>
    </source>
</evidence>
<evidence type="ECO:0000256" key="1">
    <source>
        <dbReference type="SAM" id="MobiDB-lite"/>
    </source>
</evidence>
<feature type="compositionally biased region" description="Basic and acidic residues" evidence="1">
    <location>
        <begin position="540"/>
        <end position="559"/>
    </location>
</feature>
<evidence type="ECO:0000259" key="2">
    <source>
        <dbReference type="Pfam" id="PF07713"/>
    </source>
</evidence>
<dbReference type="Pfam" id="PF07713">
    <property type="entry name" value="DUF1604"/>
    <property type="match status" value="1"/>
</dbReference>
<feature type="region of interest" description="Disordered" evidence="1">
    <location>
        <begin position="27"/>
        <end position="72"/>
    </location>
</feature>
<feature type="compositionally biased region" description="Polar residues" evidence="1">
    <location>
        <begin position="565"/>
        <end position="577"/>
    </location>
</feature>
<dbReference type="PANTHER" id="PTHR13384">
    <property type="entry name" value="G PATCH DOMAIN-CONTAINING PROTEIN 1"/>
    <property type="match status" value="1"/>
</dbReference>
<evidence type="ECO:0000313" key="3">
    <source>
        <dbReference type="EMBL" id="KAG8041289.1"/>
    </source>
</evidence>